<protein>
    <submittedName>
        <fullName evidence="2">Uncharacterized protein</fullName>
    </submittedName>
</protein>
<evidence type="ECO:0000313" key="2">
    <source>
        <dbReference type="EMBL" id="CAF0882298.1"/>
    </source>
</evidence>
<proteinExistence type="predicted"/>
<keyword evidence="1" id="KW-0812">Transmembrane</keyword>
<reference evidence="2" key="1">
    <citation type="submission" date="2021-02" db="EMBL/GenBank/DDBJ databases">
        <authorList>
            <person name="Nowell W R."/>
        </authorList>
    </citation>
    <scope>NUCLEOTIDE SEQUENCE</scope>
    <source>
        <strain evidence="2">Ploen Becks lab</strain>
    </source>
</reference>
<gene>
    <name evidence="2" type="ORF">OXX778_LOCUS10475</name>
</gene>
<dbReference type="OrthoDB" id="10533352at2759"/>
<evidence type="ECO:0000313" key="3">
    <source>
        <dbReference type="Proteomes" id="UP000663879"/>
    </source>
</evidence>
<dbReference type="Proteomes" id="UP000663879">
    <property type="component" value="Unassembled WGS sequence"/>
</dbReference>
<keyword evidence="1" id="KW-1133">Transmembrane helix</keyword>
<keyword evidence="1" id="KW-0472">Membrane</keyword>
<name>A0A813YCQ8_9BILA</name>
<dbReference type="AlphaFoldDB" id="A0A813YCQ8"/>
<dbReference type="EMBL" id="CAJNOC010001664">
    <property type="protein sequence ID" value="CAF0882298.1"/>
    <property type="molecule type" value="Genomic_DNA"/>
</dbReference>
<accession>A0A813YCQ8</accession>
<feature type="transmembrane region" description="Helical" evidence="1">
    <location>
        <begin position="26"/>
        <end position="54"/>
    </location>
</feature>
<evidence type="ECO:0000256" key="1">
    <source>
        <dbReference type="SAM" id="Phobius"/>
    </source>
</evidence>
<comment type="caution">
    <text evidence="2">The sequence shown here is derived from an EMBL/GenBank/DDBJ whole genome shotgun (WGS) entry which is preliminary data.</text>
</comment>
<sequence length="150" mass="17263">MSTTKWPSIIVTFSTEVEEENSGEQIGILIGIFAASFVGVFIILGACVLSHVIYMRVFKRKYKEPLSKSIWFIELDKPEKKKQPVSQSKWNFFEGDSETNSDVVSLDKVQLKEEIQKKKEFEILNTKQLDNKNMPILNKYVNPNCIITQV</sequence>
<keyword evidence="3" id="KW-1185">Reference proteome</keyword>
<organism evidence="2 3">
    <name type="scientific">Brachionus calyciflorus</name>
    <dbReference type="NCBI Taxonomy" id="104777"/>
    <lineage>
        <taxon>Eukaryota</taxon>
        <taxon>Metazoa</taxon>
        <taxon>Spiralia</taxon>
        <taxon>Gnathifera</taxon>
        <taxon>Rotifera</taxon>
        <taxon>Eurotatoria</taxon>
        <taxon>Monogononta</taxon>
        <taxon>Pseudotrocha</taxon>
        <taxon>Ploima</taxon>
        <taxon>Brachionidae</taxon>
        <taxon>Brachionus</taxon>
    </lineage>
</organism>